<keyword evidence="2" id="KW-1185">Reference proteome</keyword>
<dbReference type="WBParaSite" id="ACOC_0000541201-mRNA-1">
    <property type="protein sequence ID" value="ACOC_0000541201-mRNA-1"/>
    <property type="gene ID" value="ACOC_0000541201"/>
</dbReference>
<sequence length="73" mass="8502">MHLMGTDILGNPESIPEDAIRQDVSRNKLHPGIFGKVDMRVFHLNKNHFYCSTVNVDRMVVWFGNDRRSSHTY</sequence>
<organism evidence="3">
    <name type="scientific">Angiostrongylus costaricensis</name>
    <name type="common">Nematode worm</name>
    <dbReference type="NCBI Taxonomy" id="334426"/>
    <lineage>
        <taxon>Eukaryota</taxon>
        <taxon>Metazoa</taxon>
        <taxon>Ecdysozoa</taxon>
        <taxon>Nematoda</taxon>
        <taxon>Chromadorea</taxon>
        <taxon>Rhabditida</taxon>
        <taxon>Rhabditina</taxon>
        <taxon>Rhabditomorpha</taxon>
        <taxon>Strongyloidea</taxon>
        <taxon>Metastrongylidae</taxon>
        <taxon>Angiostrongylus</taxon>
    </lineage>
</organism>
<dbReference type="STRING" id="334426.A0A0R3PL35"/>
<accession>A0A0R3PL35</accession>
<proteinExistence type="predicted"/>
<reference evidence="3" key="1">
    <citation type="submission" date="2017-02" db="UniProtKB">
        <authorList>
            <consortium name="WormBaseParasite"/>
        </authorList>
    </citation>
    <scope>IDENTIFICATION</scope>
</reference>
<name>A0A0R3PL35_ANGCS</name>
<dbReference type="EMBL" id="UYYA01003870">
    <property type="protein sequence ID" value="VDM56998.1"/>
    <property type="molecule type" value="Genomic_DNA"/>
</dbReference>
<evidence type="ECO:0000313" key="1">
    <source>
        <dbReference type="EMBL" id="VDM56998.1"/>
    </source>
</evidence>
<dbReference type="Proteomes" id="UP000267027">
    <property type="component" value="Unassembled WGS sequence"/>
</dbReference>
<evidence type="ECO:0000313" key="2">
    <source>
        <dbReference type="Proteomes" id="UP000267027"/>
    </source>
</evidence>
<dbReference type="OrthoDB" id="61900at2759"/>
<dbReference type="AlphaFoldDB" id="A0A0R3PL35"/>
<gene>
    <name evidence="1" type="ORF">ACOC_LOCUS5413</name>
</gene>
<evidence type="ECO:0000313" key="3">
    <source>
        <dbReference type="WBParaSite" id="ACOC_0000541201-mRNA-1"/>
    </source>
</evidence>
<reference evidence="1 2" key="2">
    <citation type="submission" date="2018-11" db="EMBL/GenBank/DDBJ databases">
        <authorList>
            <consortium name="Pathogen Informatics"/>
        </authorList>
    </citation>
    <scope>NUCLEOTIDE SEQUENCE [LARGE SCALE GENOMIC DNA]</scope>
    <source>
        <strain evidence="1 2">Costa Rica</strain>
    </source>
</reference>
<protein>
    <submittedName>
        <fullName evidence="3">Gelsolin-like domain-containing protein</fullName>
    </submittedName>
</protein>